<dbReference type="EMBL" id="CADCWC010000182">
    <property type="protein sequence ID" value="CAA9532954.1"/>
    <property type="molecule type" value="Genomic_DNA"/>
</dbReference>
<evidence type="ECO:0000256" key="1">
    <source>
        <dbReference type="SAM" id="MobiDB-lite"/>
    </source>
</evidence>
<name>A0A6J4TVF1_9ACTN</name>
<accession>A0A6J4TVF1</accession>
<evidence type="ECO:0000313" key="2">
    <source>
        <dbReference type="EMBL" id="CAA9532954.1"/>
    </source>
</evidence>
<reference evidence="2" key="1">
    <citation type="submission" date="2020-02" db="EMBL/GenBank/DDBJ databases">
        <authorList>
            <person name="Meier V. D."/>
        </authorList>
    </citation>
    <scope>NUCLEOTIDE SEQUENCE</scope>
    <source>
        <strain evidence="2">AVDCRST_MAG79</strain>
    </source>
</reference>
<gene>
    <name evidence="2" type="ORF">AVDCRST_MAG79-1085</name>
</gene>
<feature type="compositionally biased region" description="Basic and acidic residues" evidence="1">
    <location>
        <begin position="28"/>
        <end position="39"/>
    </location>
</feature>
<feature type="non-terminal residue" evidence="2">
    <location>
        <position position="39"/>
    </location>
</feature>
<dbReference type="AlphaFoldDB" id="A0A6J4TVF1"/>
<protein>
    <submittedName>
        <fullName evidence="2">Uncharacterized protein</fullName>
    </submittedName>
</protein>
<proteinExistence type="predicted"/>
<sequence>AGRGRAARHLPPTPRAGPRRRGPRRGGRHADGGHAARLL</sequence>
<feature type="compositionally biased region" description="Basic residues" evidence="1">
    <location>
        <begin position="17"/>
        <end position="27"/>
    </location>
</feature>
<feature type="non-terminal residue" evidence="2">
    <location>
        <position position="1"/>
    </location>
</feature>
<organism evidence="2">
    <name type="scientific">uncultured Thermoleophilia bacterium</name>
    <dbReference type="NCBI Taxonomy" id="1497501"/>
    <lineage>
        <taxon>Bacteria</taxon>
        <taxon>Bacillati</taxon>
        <taxon>Actinomycetota</taxon>
        <taxon>Thermoleophilia</taxon>
        <taxon>environmental samples</taxon>
    </lineage>
</organism>
<feature type="region of interest" description="Disordered" evidence="1">
    <location>
        <begin position="1"/>
        <end position="39"/>
    </location>
</feature>